<dbReference type="Proteomes" id="UP000680206">
    <property type="component" value="Unassembled WGS sequence"/>
</dbReference>
<evidence type="ECO:0000313" key="5">
    <source>
        <dbReference type="Proteomes" id="UP000680206"/>
    </source>
</evidence>
<name>A0ABS3RNG1_9ACTN</name>
<feature type="signal peptide" evidence="3">
    <location>
        <begin position="1"/>
        <end position="23"/>
    </location>
</feature>
<organism evidence="4 5">
    <name type="scientific">Actinomadura violacea</name>
    <dbReference type="NCBI Taxonomy" id="2819934"/>
    <lineage>
        <taxon>Bacteria</taxon>
        <taxon>Bacillati</taxon>
        <taxon>Actinomycetota</taxon>
        <taxon>Actinomycetes</taxon>
        <taxon>Streptosporangiales</taxon>
        <taxon>Thermomonosporaceae</taxon>
        <taxon>Actinomadura</taxon>
    </lineage>
</organism>
<evidence type="ECO:0008006" key="6">
    <source>
        <dbReference type="Google" id="ProtNLM"/>
    </source>
</evidence>
<evidence type="ECO:0000256" key="2">
    <source>
        <dbReference type="SAM" id="Phobius"/>
    </source>
</evidence>
<evidence type="ECO:0000256" key="3">
    <source>
        <dbReference type="SAM" id="SignalP"/>
    </source>
</evidence>
<keyword evidence="3" id="KW-0732">Signal</keyword>
<protein>
    <recommendedName>
        <fullName evidence="6">Secreted protein</fullName>
    </recommendedName>
</protein>
<gene>
    <name evidence="4" type="ORF">J4709_12030</name>
</gene>
<feature type="transmembrane region" description="Helical" evidence="2">
    <location>
        <begin position="226"/>
        <end position="244"/>
    </location>
</feature>
<evidence type="ECO:0000313" key="4">
    <source>
        <dbReference type="EMBL" id="MBO2458295.1"/>
    </source>
</evidence>
<feature type="chain" id="PRO_5045795385" description="Secreted protein" evidence="3">
    <location>
        <begin position="24"/>
        <end position="250"/>
    </location>
</feature>
<evidence type="ECO:0000256" key="1">
    <source>
        <dbReference type="SAM" id="MobiDB-lite"/>
    </source>
</evidence>
<keyword evidence="2" id="KW-1133">Transmembrane helix</keyword>
<dbReference type="EMBL" id="JAGEPF010000007">
    <property type="protein sequence ID" value="MBO2458295.1"/>
    <property type="molecule type" value="Genomic_DNA"/>
</dbReference>
<keyword evidence="2" id="KW-0812">Transmembrane</keyword>
<comment type="caution">
    <text evidence="4">The sequence shown here is derived from an EMBL/GenBank/DDBJ whole genome shotgun (WGS) entry which is preliminary data.</text>
</comment>
<reference evidence="4 5" key="1">
    <citation type="submission" date="2021-03" db="EMBL/GenBank/DDBJ databases">
        <title>Actinomadura violae sp. nov., isolated from lichen in Thailand.</title>
        <authorList>
            <person name="Kanchanasin P."/>
            <person name="Saeng-In P."/>
            <person name="Phongsopitanun W."/>
            <person name="Yuki M."/>
            <person name="Kudo T."/>
            <person name="Ohkuma M."/>
            <person name="Tanasupawat S."/>
        </authorList>
    </citation>
    <scope>NUCLEOTIDE SEQUENCE [LARGE SCALE GENOMIC DNA]</scope>
    <source>
        <strain evidence="4 5">LCR2-06</strain>
    </source>
</reference>
<proteinExistence type="predicted"/>
<keyword evidence="5" id="KW-1185">Reference proteome</keyword>
<sequence length="250" mass="25537">MRTFTGLALGGAIVAAAAAPAHAASPSPAPAPPPAADVAAARQTAAAASPTLARFFAGRGKTDKVSATAVQQAAPRLTGATVPVYDLNPGFVTGASGTVARLAFLATEAVSADGQHASVWTVKKNGAWRLANIASGADEETYTRNGGTVFREPQVNAWYVLRDGRVRPLNAEARQMTGAPSVSLASYQRAVRKRYGDRMPGSAYDRQGMAGGYGPSPKADSGGSRVPVILGGLVLAATGGGLAVRRIVRR</sequence>
<dbReference type="RefSeq" id="WP_208240217.1">
    <property type="nucleotide sequence ID" value="NZ_JAGEPF010000007.1"/>
</dbReference>
<keyword evidence="2" id="KW-0472">Membrane</keyword>
<accession>A0ABS3RNG1</accession>
<feature type="region of interest" description="Disordered" evidence="1">
    <location>
        <begin position="198"/>
        <end position="221"/>
    </location>
</feature>